<dbReference type="InterPro" id="IPR024478">
    <property type="entry name" value="HlyB_4HB_MCP"/>
</dbReference>
<dbReference type="HOGENOM" id="CLU_000445_107_27_5"/>
<protein>
    <submittedName>
        <fullName evidence="10">Methyl-accepting chemotaxis sensory transducer</fullName>
    </submittedName>
</protein>
<feature type="domain" description="Methyl-accepting transducer" evidence="7">
    <location>
        <begin position="306"/>
        <end position="542"/>
    </location>
</feature>
<proteinExistence type="inferred from homology"/>
<evidence type="ECO:0000259" key="8">
    <source>
        <dbReference type="PROSITE" id="PS50192"/>
    </source>
</evidence>
<dbReference type="PROSITE" id="PS50192">
    <property type="entry name" value="T_SNARE"/>
    <property type="match status" value="1"/>
</dbReference>
<reference evidence="10 11" key="1">
    <citation type="journal article" date="2011" name="Stand. Genomic Sci.">
        <title>Complete genome sequence of Rhodospirillum rubrum type strain (S1).</title>
        <authorList>
            <person name="Munk A.C."/>
            <person name="Copeland A."/>
            <person name="Lucas S."/>
            <person name="Lapidus A."/>
            <person name="Del Rio T.G."/>
            <person name="Barry K."/>
            <person name="Detter J.C."/>
            <person name="Hammon N."/>
            <person name="Israni S."/>
            <person name="Pitluck S."/>
            <person name="Brettin T."/>
            <person name="Bruce D."/>
            <person name="Han C."/>
            <person name="Tapia R."/>
            <person name="Gilna P."/>
            <person name="Schmutz J."/>
            <person name="Larimer F."/>
            <person name="Land M."/>
            <person name="Kyrpides N.C."/>
            <person name="Mavromatis K."/>
            <person name="Richardson P."/>
            <person name="Rohde M."/>
            <person name="Goker M."/>
            <person name="Klenk H.P."/>
            <person name="Zhang Y."/>
            <person name="Roberts G.P."/>
            <person name="Reslewic S."/>
            <person name="Schwartz D.C."/>
        </authorList>
    </citation>
    <scope>NUCLEOTIDE SEQUENCE [LARGE SCALE GENOMIC DNA]</scope>
    <source>
        <strain evidence="11">ATCC 11170 / ATH 1.1.1 / DSM 467 / LMG 4362 / NCIMB 8255 / S1</strain>
    </source>
</reference>
<keyword evidence="6" id="KW-1133">Transmembrane helix</keyword>
<dbReference type="AlphaFoldDB" id="Q2RUV1"/>
<dbReference type="KEGG" id="rru:Rru_A1293"/>
<accession>Q2RUV1</accession>
<evidence type="ECO:0000313" key="10">
    <source>
        <dbReference type="EMBL" id="ABC22094.1"/>
    </source>
</evidence>
<evidence type="ECO:0000313" key="11">
    <source>
        <dbReference type="Proteomes" id="UP000001929"/>
    </source>
</evidence>
<keyword evidence="2" id="KW-1003">Cell membrane</keyword>
<dbReference type="EMBL" id="CP000230">
    <property type="protein sequence ID" value="ABC22094.1"/>
    <property type="molecule type" value="Genomic_DNA"/>
</dbReference>
<dbReference type="InterPro" id="IPR004089">
    <property type="entry name" value="MCPsignal_dom"/>
</dbReference>
<dbReference type="Gene3D" id="1.10.287.950">
    <property type="entry name" value="Methyl-accepting chemotaxis protein"/>
    <property type="match status" value="1"/>
</dbReference>
<dbReference type="InterPro" id="IPR047347">
    <property type="entry name" value="YvaQ-like_sensor"/>
</dbReference>
<dbReference type="Gene3D" id="6.10.340.10">
    <property type="match status" value="1"/>
</dbReference>
<organism evidence="10 11">
    <name type="scientific">Rhodospirillum rubrum (strain ATCC 11170 / ATH 1.1.1 / DSM 467 / LMG 4362 / NCIMB 8255 / S1)</name>
    <dbReference type="NCBI Taxonomy" id="269796"/>
    <lineage>
        <taxon>Bacteria</taxon>
        <taxon>Pseudomonadati</taxon>
        <taxon>Pseudomonadota</taxon>
        <taxon>Alphaproteobacteria</taxon>
        <taxon>Rhodospirillales</taxon>
        <taxon>Rhodospirillaceae</taxon>
        <taxon>Rhodospirillum</taxon>
    </lineage>
</organism>
<dbReference type="GO" id="GO:0007165">
    <property type="term" value="P:signal transduction"/>
    <property type="evidence" value="ECO:0007669"/>
    <property type="project" value="UniProtKB-KW"/>
</dbReference>
<dbReference type="GO" id="GO:0005886">
    <property type="term" value="C:plasma membrane"/>
    <property type="evidence" value="ECO:0007669"/>
    <property type="project" value="UniProtKB-SubCell"/>
</dbReference>
<keyword evidence="3 5" id="KW-0807">Transducer</keyword>
<dbReference type="PRINTS" id="PR00260">
    <property type="entry name" value="CHEMTRNSDUCR"/>
</dbReference>
<keyword evidence="6" id="KW-0812">Transmembrane</keyword>
<evidence type="ECO:0000256" key="3">
    <source>
        <dbReference type="ARBA" id="ARBA00023224"/>
    </source>
</evidence>
<evidence type="ECO:0000256" key="5">
    <source>
        <dbReference type="PROSITE-ProRule" id="PRU00284"/>
    </source>
</evidence>
<keyword evidence="2" id="KW-0997">Cell inner membrane</keyword>
<evidence type="ECO:0000256" key="4">
    <source>
        <dbReference type="ARBA" id="ARBA00029447"/>
    </source>
</evidence>
<dbReference type="SMART" id="SM00304">
    <property type="entry name" value="HAMP"/>
    <property type="match status" value="1"/>
</dbReference>
<dbReference type="PhylomeDB" id="Q2RUV1"/>
<dbReference type="PATRIC" id="fig|269796.9.peg.1359"/>
<name>Q2RUV1_RHORT</name>
<dbReference type="PROSITE" id="PS50885">
    <property type="entry name" value="HAMP"/>
    <property type="match status" value="1"/>
</dbReference>
<dbReference type="EnsemblBacteria" id="ABC22094">
    <property type="protein sequence ID" value="ABC22094"/>
    <property type="gene ID" value="Rru_A1293"/>
</dbReference>
<comment type="subcellular location">
    <subcellularLocation>
        <location evidence="1">Cell inner membrane</location>
        <topology evidence="1">Multi-pass membrane protein</topology>
    </subcellularLocation>
</comment>
<keyword evidence="6" id="KW-0472">Membrane</keyword>
<dbReference type="PANTHER" id="PTHR32089:SF112">
    <property type="entry name" value="LYSOZYME-LIKE PROTEIN-RELATED"/>
    <property type="match status" value="1"/>
</dbReference>
<dbReference type="GO" id="GO:0004888">
    <property type="term" value="F:transmembrane signaling receptor activity"/>
    <property type="evidence" value="ECO:0007669"/>
    <property type="project" value="InterPro"/>
</dbReference>
<evidence type="ECO:0000259" key="7">
    <source>
        <dbReference type="PROSITE" id="PS50111"/>
    </source>
</evidence>
<dbReference type="SMART" id="SM00283">
    <property type="entry name" value="MA"/>
    <property type="match status" value="1"/>
</dbReference>
<dbReference type="STRING" id="269796.Rru_A1293"/>
<dbReference type="Pfam" id="PF12729">
    <property type="entry name" value="4HB_MCP_1"/>
    <property type="match status" value="1"/>
</dbReference>
<dbReference type="InterPro" id="IPR003660">
    <property type="entry name" value="HAMP_dom"/>
</dbReference>
<dbReference type="CDD" id="cd19411">
    <property type="entry name" value="MCP2201-like_sensor"/>
    <property type="match status" value="1"/>
</dbReference>
<dbReference type="Proteomes" id="UP000001929">
    <property type="component" value="Chromosome"/>
</dbReference>
<feature type="domain" description="T-SNARE coiled-coil homology" evidence="8">
    <location>
        <begin position="458"/>
        <end position="520"/>
    </location>
</feature>
<evidence type="ECO:0000256" key="6">
    <source>
        <dbReference type="SAM" id="Phobius"/>
    </source>
</evidence>
<dbReference type="PROSITE" id="PS50111">
    <property type="entry name" value="CHEMOTAXIS_TRANSDUC_2"/>
    <property type="match status" value="1"/>
</dbReference>
<dbReference type="InterPro" id="IPR004090">
    <property type="entry name" value="Chemotax_Me-accpt_rcpt"/>
</dbReference>
<feature type="transmembrane region" description="Helical" evidence="6">
    <location>
        <begin position="191"/>
        <end position="211"/>
    </location>
</feature>
<dbReference type="Pfam" id="PF00672">
    <property type="entry name" value="HAMP"/>
    <property type="match status" value="1"/>
</dbReference>
<dbReference type="InterPro" id="IPR000727">
    <property type="entry name" value="T_SNARE_dom"/>
</dbReference>
<keyword evidence="11" id="KW-1185">Reference proteome</keyword>
<dbReference type="GO" id="GO:0006935">
    <property type="term" value="P:chemotaxis"/>
    <property type="evidence" value="ECO:0007669"/>
    <property type="project" value="InterPro"/>
</dbReference>
<evidence type="ECO:0000259" key="9">
    <source>
        <dbReference type="PROSITE" id="PS50885"/>
    </source>
</evidence>
<feature type="domain" description="HAMP" evidence="9">
    <location>
        <begin position="213"/>
        <end position="266"/>
    </location>
</feature>
<sequence length="562" mass="60044">MSFINNLRIPQKLLIAFCSLALLFVGAGIISLVQLRAVSGATEIIVENWLPSIRALAALELQVIEHRRFEMSHIMTTDAPGMAAEDERIRKQRELIAKTQATYEKLINSAEERAIYDRFATQWTTYLALTEQVIELSRTNKNTEARDMQLGESRAAFNQMRAALVEAIDLNNKGAKKAAEEAYQSDSDAQVLIITVTVVILGLVVFFTLLLRAAIAKPIVSITTIMRRLAEGERTIDIPARDRKDEIGDMAGAVEVFKDNAIRAEQLENEQRAERANREKRSQTIETLMGTFDRAVGNVLAVVAGAATEMESTAQAMTSNAEQTSRQAIAVSSATEEASAGVQTVASASEELAASISEIGRQVEQSNAASRLASEEAARASVTVSGLAETSTRIGTVVGLITHIANQTNLLALNATIEAARAGDAGKGFAVVAGEVKSLANQTAKATEEISAQIGAVQQATQQAVEAIATIVRRIEETTHISTAIASAVEEQAAATNEIAQNVQRVAAGTQEVSASIGGVTQAADETGGAAQQVLSAAQSLSRESAELKEMVDHFLRDVRSA</sequence>
<dbReference type="CDD" id="cd06225">
    <property type="entry name" value="HAMP"/>
    <property type="match status" value="1"/>
</dbReference>
<dbReference type="SUPFAM" id="SSF58104">
    <property type="entry name" value="Methyl-accepting chemotaxis protein (MCP) signaling domain"/>
    <property type="match status" value="1"/>
</dbReference>
<dbReference type="eggNOG" id="COG0840">
    <property type="taxonomic scope" value="Bacteria"/>
</dbReference>
<gene>
    <name evidence="10" type="ordered locus">Rru_A1293</name>
</gene>
<comment type="similarity">
    <text evidence="4">Belongs to the methyl-accepting chemotaxis (MCP) protein family.</text>
</comment>
<evidence type="ECO:0000256" key="2">
    <source>
        <dbReference type="ARBA" id="ARBA00022519"/>
    </source>
</evidence>
<dbReference type="PANTHER" id="PTHR32089">
    <property type="entry name" value="METHYL-ACCEPTING CHEMOTAXIS PROTEIN MCPB"/>
    <property type="match status" value="1"/>
</dbReference>
<dbReference type="Pfam" id="PF00015">
    <property type="entry name" value="MCPsignal"/>
    <property type="match status" value="1"/>
</dbReference>
<evidence type="ECO:0000256" key="1">
    <source>
        <dbReference type="ARBA" id="ARBA00004429"/>
    </source>
</evidence>
<dbReference type="RefSeq" id="WP_011389048.1">
    <property type="nucleotide sequence ID" value="NC_007643.1"/>
</dbReference>